<dbReference type="Gene3D" id="3.30.70.920">
    <property type="match status" value="1"/>
</dbReference>
<comment type="caution">
    <text evidence="5">The sequence shown here is derived from an EMBL/GenBank/DDBJ whole genome shotgun (WGS) entry which is preliminary data.</text>
</comment>
<dbReference type="EMBL" id="JADWYS010000001">
    <property type="protein sequence ID" value="MBG9389416.1"/>
    <property type="molecule type" value="Genomic_DNA"/>
</dbReference>
<dbReference type="InterPro" id="IPR011991">
    <property type="entry name" value="ArsR-like_HTH"/>
</dbReference>
<dbReference type="Pfam" id="PF01037">
    <property type="entry name" value="AsnC_trans_reg"/>
    <property type="match status" value="1"/>
</dbReference>
<dbReference type="GO" id="GO:0005829">
    <property type="term" value="C:cytosol"/>
    <property type="evidence" value="ECO:0007669"/>
    <property type="project" value="TreeGrafter"/>
</dbReference>
<dbReference type="InterPro" id="IPR019888">
    <property type="entry name" value="Tscrpt_reg_AsnC-like"/>
</dbReference>
<evidence type="ECO:0000313" key="5">
    <source>
        <dbReference type="EMBL" id="MBG9389416.1"/>
    </source>
</evidence>
<dbReference type="AlphaFoldDB" id="A0A931MHT7"/>
<evidence type="ECO:0000256" key="2">
    <source>
        <dbReference type="ARBA" id="ARBA00023125"/>
    </source>
</evidence>
<dbReference type="InterPro" id="IPR000485">
    <property type="entry name" value="AsnC-type_HTH_dom"/>
</dbReference>
<dbReference type="InterPro" id="IPR011008">
    <property type="entry name" value="Dimeric_a/b-barrel"/>
</dbReference>
<dbReference type="PANTHER" id="PTHR30154:SF17">
    <property type="entry name" value="DNA-BINDING TRANSCRIPTIONAL ACTIVATOR DECR"/>
    <property type="match status" value="1"/>
</dbReference>
<keyword evidence="3" id="KW-0804">Transcription</keyword>
<dbReference type="PRINTS" id="PR00033">
    <property type="entry name" value="HTHASNC"/>
</dbReference>
<keyword evidence="1" id="KW-0805">Transcription regulation</keyword>
<evidence type="ECO:0000256" key="3">
    <source>
        <dbReference type="ARBA" id="ARBA00023163"/>
    </source>
</evidence>
<name>A0A931MHT7_9BURK</name>
<sequence>MDKFDKAILDALQDDATLPVAELAARVGLTATPCWRRVQRMEASGLIRKRVVLLDAKKLNVGVTVFVSIRTQHHSVDWLKSFHRLVSSIPEVTEFYRMAGQTDYLLKVVVPDIAAYDRVYKRLIQGAELGDVSSSFAMEEIKCTTRLPLDYAAA</sequence>
<dbReference type="InterPro" id="IPR019887">
    <property type="entry name" value="Tscrpt_reg_AsnC/Lrp_C"/>
</dbReference>
<dbReference type="PROSITE" id="PS00519">
    <property type="entry name" value="HTH_ASNC_1"/>
    <property type="match status" value="1"/>
</dbReference>
<keyword evidence="2" id="KW-0238">DNA-binding</keyword>
<evidence type="ECO:0000313" key="6">
    <source>
        <dbReference type="Proteomes" id="UP000651050"/>
    </source>
</evidence>
<organism evidence="5 6">
    <name type="scientific">Caenimonas aquaedulcis</name>
    <dbReference type="NCBI Taxonomy" id="2793270"/>
    <lineage>
        <taxon>Bacteria</taxon>
        <taxon>Pseudomonadati</taxon>
        <taxon>Pseudomonadota</taxon>
        <taxon>Betaproteobacteria</taxon>
        <taxon>Burkholderiales</taxon>
        <taxon>Comamonadaceae</taxon>
        <taxon>Caenimonas</taxon>
    </lineage>
</organism>
<dbReference type="GO" id="GO:0043200">
    <property type="term" value="P:response to amino acid"/>
    <property type="evidence" value="ECO:0007669"/>
    <property type="project" value="TreeGrafter"/>
</dbReference>
<dbReference type="Proteomes" id="UP000651050">
    <property type="component" value="Unassembled WGS sequence"/>
</dbReference>
<dbReference type="PROSITE" id="PS50956">
    <property type="entry name" value="HTH_ASNC_2"/>
    <property type="match status" value="1"/>
</dbReference>
<evidence type="ECO:0000259" key="4">
    <source>
        <dbReference type="PROSITE" id="PS50956"/>
    </source>
</evidence>
<proteinExistence type="predicted"/>
<dbReference type="InterPro" id="IPR019885">
    <property type="entry name" value="Tscrpt_reg_HTH_AsnC-type_CS"/>
</dbReference>
<dbReference type="SMART" id="SM00344">
    <property type="entry name" value="HTH_ASNC"/>
    <property type="match status" value="1"/>
</dbReference>
<dbReference type="InterPro" id="IPR036390">
    <property type="entry name" value="WH_DNA-bd_sf"/>
</dbReference>
<dbReference type="SUPFAM" id="SSF46785">
    <property type="entry name" value="Winged helix' DNA-binding domain"/>
    <property type="match status" value="1"/>
</dbReference>
<accession>A0A931MHT7</accession>
<dbReference type="Gene3D" id="1.10.10.10">
    <property type="entry name" value="Winged helix-like DNA-binding domain superfamily/Winged helix DNA-binding domain"/>
    <property type="match status" value="1"/>
</dbReference>
<dbReference type="InterPro" id="IPR036388">
    <property type="entry name" value="WH-like_DNA-bd_sf"/>
</dbReference>
<dbReference type="CDD" id="cd00090">
    <property type="entry name" value="HTH_ARSR"/>
    <property type="match status" value="1"/>
</dbReference>
<gene>
    <name evidence="5" type="ORF">I5803_15400</name>
</gene>
<dbReference type="SUPFAM" id="SSF54909">
    <property type="entry name" value="Dimeric alpha+beta barrel"/>
    <property type="match status" value="1"/>
</dbReference>
<feature type="domain" description="HTH asnC-type" evidence="4">
    <location>
        <begin position="1"/>
        <end position="64"/>
    </location>
</feature>
<keyword evidence="6" id="KW-1185">Reference proteome</keyword>
<dbReference type="GO" id="GO:0043565">
    <property type="term" value="F:sequence-specific DNA binding"/>
    <property type="evidence" value="ECO:0007669"/>
    <property type="project" value="InterPro"/>
</dbReference>
<dbReference type="Pfam" id="PF13404">
    <property type="entry name" value="HTH_AsnC-type"/>
    <property type="match status" value="1"/>
</dbReference>
<dbReference type="RefSeq" id="WP_196987214.1">
    <property type="nucleotide sequence ID" value="NZ_JADWYS010000001.1"/>
</dbReference>
<dbReference type="PANTHER" id="PTHR30154">
    <property type="entry name" value="LEUCINE-RESPONSIVE REGULATORY PROTEIN"/>
    <property type="match status" value="1"/>
</dbReference>
<protein>
    <submittedName>
        <fullName evidence="5">Lrp/AsnC family transcriptional regulator</fullName>
    </submittedName>
</protein>
<reference evidence="5" key="1">
    <citation type="submission" date="2020-11" db="EMBL/GenBank/DDBJ databases">
        <title>Bacterial whole genome sequence for Caenimonas sp. DR4.4.</title>
        <authorList>
            <person name="Le V."/>
            <person name="Ko S.-R."/>
            <person name="Ahn C.-Y."/>
            <person name="Oh H.-M."/>
        </authorList>
    </citation>
    <scope>NUCLEOTIDE SEQUENCE</scope>
    <source>
        <strain evidence="5">DR4.4</strain>
    </source>
</reference>
<evidence type="ECO:0000256" key="1">
    <source>
        <dbReference type="ARBA" id="ARBA00023015"/>
    </source>
</evidence>
<dbReference type="GO" id="GO:0006355">
    <property type="term" value="P:regulation of DNA-templated transcription"/>
    <property type="evidence" value="ECO:0007669"/>
    <property type="project" value="UniProtKB-ARBA"/>
</dbReference>